<comment type="caution">
    <text evidence="1">The sequence shown here is derived from an EMBL/GenBank/DDBJ whole genome shotgun (WGS) entry which is preliminary data.</text>
</comment>
<gene>
    <name evidence="1" type="ORF">CDAR_491531</name>
</gene>
<protein>
    <recommendedName>
        <fullName evidence="3">Ycf1</fullName>
    </recommendedName>
</protein>
<accession>A0AAV4X6U1</accession>
<dbReference type="EMBL" id="BPLQ01015723">
    <property type="protein sequence ID" value="GIY90957.1"/>
    <property type="molecule type" value="Genomic_DNA"/>
</dbReference>
<dbReference type="AlphaFoldDB" id="A0AAV4X6U1"/>
<evidence type="ECO:0000313" key="2">
    <source>
        <dbReference type="Proteomes" id="UP001054837"/>
    </source>
</evidence>
<proteinExistence type="predicted"/>
<sequence>MPHSNPRLNNISNYPCVNFSCKNSYKVKTKERKKVKLVFSKERKLQKKENSKSEVHLHGIWQPKQDQVASYMTSQGNHDDPKYLQDGDLRVTKMQLLRLF</sequence>
<name>A0AAV4X6U1_9ARAC</name>
<keyword evidence="2" id="KW-1185">Reference proteome</keyword>
<evidence type="ECO:0000313" key="1">
    <source>
        <dbReference type="EMBL" id="GIY90957.1"/>
    </source>
</evidence>
<dbReference type="Proteomes" id="UP001054837">
    <property type="component" value="Unassembled WGS sequence"/>
</dbReference>
<reference evidence="1 2" key="1">
    <citation type="submission" date="2021-06" db="EMBL/GenBank/DDBJ databases">
        <title>Caerostris darwini draft genome.</title>
        <authorList>
            <person name="Kono N."/>
            <person name="Arakawa K."/>
        </authorList>
    </citation>
    <scope>NUCLEOTIDE SEQUENCE [LARGE SCALE GENOMIC DNA]</scope>
</reference>
<organism evidence="1 2">
    <name type="scientific">Caerostris darwini</name>
    <dbReference type="NCBI Taxonomy" id="1538125"/>
    <lineage>
        <taxon>Eukaryota</taxon>
        <taxon>Metazoa</taxon>
        <taxon>Ecdysozoa</taxon>
        <taxon>Arthropoda</taxon>
        <taxon>Chelicerata</taxon>
        <taxon>Arachnida</taxon>
        <taxon>Araneae</taxon>
        <taxon>Araneomorphae</taxon>
        <taxon>Entelegynae</taxon>
        <taxon>Araneoidea</taxon>
        <taxon>Araneidae</taxon>
        <taxon>Caerostris</taxon>
    </lineage>
</organism>
<evidence type="ECO:0008006" key="3">
    <source>
        <dbReference type="Google" id="ProtNLM"/>
    </source>
</evidence>